<dbReference type="Gene3D" id="3.80.10.10">
    <property type="entry name" value="Ribonuclease Inhibitor"/>
    <property type="match status" value="1"/>
</dbReference>
<feature type="chain" id="PRO_5034777371" evidence="3">
    <location>
        <begin position="27"/>
        <end position="395"/>
    </location>
</feature>
<keyword evidence="2" id="KW-0677">Repeat</keyword>
<name>A0A8D8EXQ1_CULPI</name>
<dbReference type="SUPFAM" id="SSF52058">
    <property type="entry name" value="L domain-like"/>
    <property type="match status" value="1"/>
</dbReference>
<organism evidence="4">
    <name type="scientific">Culex pipiens</name>
    <name type="common">House mosquito</name>
    <dbReference type="NCBI Taxonomy" id="7175"/>
    <lineage>
        <taxon>Eukaryota</taxon>
        <taxon>Metazoa</taxon>
        <taxon>Ecdysozoa</taxon>
        <taxon>Arthropoda</taxon>
        <taxon>Hexapoda</taxon>
        <taxon>Insecta</taxon>
        <taxon>Pterygota</taxon>
        <taxon>Neoptera</taxon>
        <taxon>Endopterygota</taxon>
        <taxon>Diptera</taxon>
        <taxon>Nematocera</taxon>
        <taxon>Culicoidea</taxon>
        <taxon>Culicidae</taxon>
        <taxon>Culicinae</taxon>
        <taxon>Culicini</taxon>
        <taxon>Culex</taxon>
        <taxon>Culex</taxon>
    </lineage>
</organism>
<dbReference type="AlphaFoldDB" id="A0A8D8EXQ1"/>
<evidence type="ECO:0000256" key="1">
    <source>
        <dbReference type="ARBA" id="ARBA00022614"/>
    </source>
</evidence>
<sequence>MTYGCGKTTALLAGLVLTTFLHLATAETYECTIGKLEYGEGEFCIFRNVSYSAKSTASIGFKTPGNSVQTRIAFEESELDHLPKEFLSKFGKDMRVLHVVRCKLQSVVITNAMEELFATDNYIEKVIVHQQSGSSPIKSIHLQSNRLEDVSNITRNCKNVTILDLSRNELLSKDSVINLGMFNGLNQLEYLLLADVGALYLDYDHLPNLPSLTLLDLSMNNLLPSDLQVDKLSVLENLRVLRFNDIGFAQLDYAHLTQMKSLKQVYLEGNSFDCVYLVDMINFLNEKGIETPVARPATVCSTGFKVEKQMCCKSSDLGVPMKTTKPVTTHGSTHKPASELNEVYTSKTTETMPTMKTTGSAEMKPKTSSGNGVSKVTINFSCILVGLALAKLSSF</sequence>
<dbReference type="EMBL" id="HBUE01014847">
    <property type="protein sequence ID" value="CAG6450075.1"/>
    <property type="molecule type" value="Transcribed_RNA"/>
</dbReference>
<feature type="signal peptide" evidence="3">
    <location>
        <begin position="1"/>
        <end position="26"/>
    </location>
</feature>
<evidence type="ECO:0000256" key="3">
    <source>
        <dbReference type="SAM" id="SignalP"/>
    </source>
</evidence>
<evidence type="ECO:0000313" key="4">
    <source>
        <dbReference type="EMBL" id="CAG6450075.1"/>
    </source>
</evidence>
<keyword evidence="3" id="KW-0732">Signal</keyword>
<reference evidence="4" key="1">
    <citation type="submission" date="2021-05" db="EMBL/GenBank/DDBJ databases">
        <authorList>
            <person name="Alioto T."/>
            <person name="Alioto T."/>
            <person name="Gomez Garrido J."/>
        </authorList>
    </citation>
    <scope>NUCLEOTIDE SEQUENCE</scope>
</reference>
<keyword evidence="4" id="KW-0472">Membrane</keyword>
<keyword evidence="4" id="KW-0812">Transmembrane</keyword>
<dbReference type="PANTHER" id="PTHR24366">
    <property type="entry name" value="IG(IMMUNOGLOBULIN) AND LRR(LEUCINE RICH REPEAT) DOMAINS"/>
    <property type="match status" value="1"/>
</dbReference>
<dbReference type="InterPro" id="IPR032675">
    <property type="entry name" value="LRR_dom_sf"/>
</dbReference>
<accession>A0A8D8EXQ1</accession>
<evidence type="ECO:0000256" key="2">
    <source>
        <dbReference type="ARBA" id="ARBA00022737"/>
    </source>
</evidence>
<keyword evidence="1" id="KW-0433">Leucine-rich repeat</keyword>
<protein>
    <submittedName>
        <fullName evidence="4">Leucine-rich repeat transmembrane neuronal protein 2</fullName>
    </submittedName>
</protein>
<proteinExistence type="predicted"/>